<dbReference type="Proteomes" id="UP001433508">
    <property type="component" value="Unassembled WGS sequence"/>
</dbReference>
<evidence type="ECO:0000313" key="1">
    <source>
        <dbReference type="EMBL" id="KAK9239308.1"/>
    </source>
</evidence>
<comment type="caution">
    <text evidence="1">The sequence shown here is derived from an EMBL/GenBank/DDBJ whole genome shotgun (WGS) entry which is preliminary data.</text>
</comment>
<sequence>MSDINSQRNSATPQPTPSQISPPVGIIIPPPDIREIIEKTAGYVYRNGPTFEARIRDSEKNNTRFTFLNPADPYYPFYEWRLDEHRENRAGEYVNGQSDVKGQEVQKLEKSQKPLELPAFEFAVNIPPISAQDLDILRLTALFTAKNGKSFSNLLSQREERNYQFDFLRPNHSFYPFFTKLVEQYRKVLNPTSSLGDRLRQNLKNKFNVLERAQQRADWQKHQEAETKKAAEEAEAERIAYAQIDWHDFVVVETIEFTSADDDVELPPPMSLSELEHASLEQKQMMSLFNDASRLETETLPPPQEIVEIPAQPLPSPPPPVPEESEEEQRIRERQEGLRRQRQAEAAALNAGLPNIKVLPQGSTRLSSLKTSKVTTQECPLCHQLIPSSEFQEHMRIEQLHPRWKEEKAKIDARNAISNLAYNDVTTNIKRLASARSDLFDSDGTALTQEEAQRQKRQQKQ</sequence>
<evidence type="ECO:0000313" key="2">
    <source>
        <dbReference type="Proteomes" id="UP001433508"/>
    </source>
</evidence>
<dbReference type="EMBL" id="MU971347">
    <property type="protein sequence ID" value="KAK9239308.1"/>
    <property type="molecule type" value="Genomic_DNA"/>
</dbReference>
<name>A0ACC3T5S6_LIPKO</name>
<accession>A0ACC3T5S6</accession>
<organism evidence="1 2">
    <name type="scientific">Lipomyces kononenkoae</name>
    <name type="common">Yeast</name>
    <dbReference type="NCBI Taxonomy" id="34357"/>
    <lineage>
        <taxon>Eukaryota</taxon>
        <taxon>Fungi</taxon>
        <taxon>Dikarya</taxon>
        <taxon>Ascomycota</taxon>
        <taxon>Saccharomycotina</taxon>
        <taxon>Lipomycetes</taxon>
        <taxon>Lipomycetales</taxon>
        <taxon>Lipomycetaceae</taxon>
        <taxon>Lipomyces</taxon>
    </lineage>
</organism>
<proteinExistence type="predicted"/>
<protein>
    <submittedName>
        <fullName evidence="1">Pre-mRNA splicing factor PRP21 like protein-domain-containing protein</fullName>
    </submittedName>
</protein>
<gene>
    <name evidence="1" type="ORF">V1525DRAFT_398422</name>
</gene>
<reference evidence="2" key="1">
    <citation type="journal article" date="2024" name="Front. Bioeng. Biotechnol.">
        <title>Genome-scale model development and genomic sequencing of the oleaginous clade Lipomyces.</title>
        <authorList>
            <person name="Czajka J.J."/>
            <person name="Han Y."/>
            <person name="Kim J."/>
            <person name="Mondo S.J."/>
            <person name="Hofstad B.A."/>
            <person name="Robles A."/>
            <person name="Haridas S."/>
            <person name="Riley R."/>
            <person name="LaButti K."/>
            <person name="Pangilinan J."/>
            <person name="Andreopoulos W."/>
            <person name="Lipzen A."/>
            <person name="Yan J."/>
            <person name="Wang M."/>
            <person name="Ng V."/>
            <person name="Grigoriev I.V."/>
            <person name="Spatafora J.W."/>
            <person name="Magnuson J.K."/>
            <person name="Baker S.E."/>
            <person name="Pomraning K.R."/>
        </authorList>
    </citation>
    <scope>NUCLEOTIDE SEQUENCE [LARGE SCALE GENOMIC DNA]</scope>
    <source>
        <strain evidence="2">CBS 7786</strain>
    </source>
</reference>
<keyword evidence="2" id="KW-1185">Reference proteome</keyword>